<dbReference type="Proteomes" id="UP000199050">
    <property type="component" value="Unassembled WGS sequence"/>
</dbReference>
<gene>
    <name evidence="1" type="ORF">SAMN05216192_101190</name>
</gene>
<reference evidence="2" key="1">
    <citation type="submission" date="2016-10" db="EMBL/GenBank/DDBJ databases">
        <authorList>
            <person name="Varghese N."/>
            <person name="Submissions S."/>
        </authorList>
    </citation>
    <scope>NUCLEOTIDE SEQUENCE [LARGE SCALE GENOMIC DNA]</scope>
    <source>
        <strain evidence="2">CGMCC 1.11012</strain>
    </source>
</reference>
<organism evidence="1 2">
    <name type="scientific">Paenibacillus typhae</name>
    <dbReference type="NCBI Taxonomy" id="1174501"/>
    <lineage>
        <taxon>Bacteria</taxon>
        <taxon>Bacillati</taxon>
        <taxon>Bacillota</taxon>
        <taxon>Bacilli</taxon>
        <taxon>Bacillales</taxon>
        <taxon>Paenibacillaceae</taxon>
        <taxon>Paenibacillus</taxon>
    </lineage>
</organism>
<dbReference type="EMBL" id="FNDX01000001">
    <property type="protein sequence ID" value="SDH79357.1"/>
    <property type="molecule type" value="Genomic_DNA"/>
</dbReference>
<evidence type="ECO:0000313" key="1">
    <source>
        <dbReference type="EMBL" id="SDH79357.1"/>
    </source>
</evidence>
<sequence>MINNSLLSELVTELEHRYIYDFMEDFTVLRLDDERFEISHKDFDFTLKLDYLRQDKVGISFDAAREILYSFNKKYIEHENKFIEIFEDCGFLLKKNNYAEFLITYDSLFYEHPNYNDNFDIGESEIEISEPSLLYKLLFNSFGDDKTFISWETLKTIKLNNFPIEKLENYLQQILFIMAKYDAPEFEGIGDHPRIIPYQYHGEDTIWNDPGEREEFDDIYIEPIKYLEPIAFFNRARSGNDPMYYYRTIEFFFIINKKSNIKHSVETYNESQDMDKLIKELSNIYGIKELDLLKNLLSNIFGVEEVIHYAKDCEIIENTDISAFSTSLYNYRNSIVHGKGDTKFTLTVPTIEVLHPESKDRYWTEVLKRLANLVIKQFCFEKIIL</sequence>
<accession>A0A1G8FB47</accession>
<dbReference type="RefSeq" id="WP_090711283.1">
    <property type="nucleotide sequence ID" value="NZ_FNDX01000001.1"/>
</dbReference>
<evidence type="ECO:0000313" key="2">
    <source>
        <dbReference type="Proteomes" id="UP000199050"/>
    </source>
</evidence>
<dbReference type="STRING" id="1174501.SAMN05216192_101190"/>
<keyword evidence="2" id="KW-1185">Reference proteome</keyword>
<name>A0A1G8FB47_9BACL</name>
<protein>
    <submittedName>
        <fullName evidence="1">Uncharacterized protein</fullName>
    </submittedName>
</protein>
<proteinExistence type="predicted"/>
<dbReference type="OrthoDB" id="3035039at2"/>
<dbReference type="AlphaFoldDB" id="A0A1G8FB47"/>